<organism evidence="13 14">
    <name type="scientific">Cytospora chrysosperma</name>
    <name type="common">Cytospora canker fungus</name>
    <name type="synonym">Sphaeria chrysosperma</name>
    <dbReference type="NCBI Taxonomy" id="252740"/>
    <lineage>
        <taxon>Eukaryota</taxon>
        <taxon>Fungi</taxon>
        <taxon>Dikarya</taxon>
        <taxon>Ascomycota</taxon>
        <taxon>Pezizomycotina</taxon>
        <taxon>Sordariomycetes</taxon>
        <taxon>Sordariomycetidae</taxon>
        <taxon>Diaporthales</taxon>
        <taxon>Cytosporaceae</taxon>
        <taxon>Cytospora</taxon>
    </lineage>
</organism>
<dbReference type="Pfam" id="PF04828">
    <property type="entry name" value="GFA"/>
    <property type="match status" value="1"/>
</dbReference>
<dbReference type="GO" id="GO:0046872">
    <property type="term" value="F:metal ion binding"/>
    <property type="evidence" value="ECO:0007669"/>
    <property type="project" value="UniProtKB-KW"/>
</dbReference>
<keyword evidence="7 11" id="KW-1133">Transmembrane helix</keyword>
<evidence type="ECO:0000259" key="12">
    <source>
        <dbReference type="Pfam" id="PF04828"/>
    </source>
</evidence>
<comment type="similarity">
    <text evidence="2">Belongs to the Gfa family.</text>
</comment>
<evidence type="ECO:0000256" key="1">
    <source>
        <dbReference type="ARBA" id="ARBA00004141"/>
    </source>
</evidence>
<keyword evidence="9" id="KW-0456">Lyase</keyword>
<evidence type="ECO:0000256" key="4">
    <source>
        <dbReference type="ARBA" id="ARBA00022692"/>
    </source>
</evidence>
<sequence>MEAGCCCGFVRLRLEQAPLVVHCCHCTSCQRETGSAFSPNIIIEASNVTRLPPAAPAVPAYPGAPEASPPAGPGLHDGQDDGSSLVETLIPSESGEGQTIVRCPKCLAAVWSEYDVPLVKYIKGGTLDRAWLVEPDAHIFVRSKRPFVEISDGKPQFERYYEKIATTQAAALSGASNIAAQIIEAYKAQHPFTLDLVQFARFVLLTMITAPPNYQWQHFLEKALPAYVRVDDGRDLEKRETRLDSLTDEARSKPKLSLRNTLAKWFVDCMTLGAIVNVETVPIMVAGYKVWPIASIVSFSFVPVEKRLVFLSFIGFLWGIYMSLAAARI</sequence>
<dbReference type="InterPro" id="IPR011057">
    <property type="entry name" value="Mss4-like_sf"/>
</dbReference>
<reference evidence="13 14" key="1">
    <citation type="submission" date="2015-09" db="EMBL/GenBank/DDBJ databases">
        <title>Host preference determinants of Valsa canker pathogens revealed by comparative genomics.</title>
        <authorList>
            <person name="Yin Z."/>
            <person name="Huang L."/>
        </authorList>
    </citation>
    <scope>NUCLEOTIDE SEQUENCE [LARGE SCALE GENOMIC DNA]</scope>
    <source>
        <strain evidence="13 14">YSFL</strain>
    </source>
</reference>
<dbReference type="PANTHER" id="PTHR33337:SF33">
    <property type="entry name" value="CENP-V_GFA DOMAIN-CONTAINING PROTEIN"/>
    <property type="match status" value="1"/>
</dbReference>
<evidence type="ECO:0000256" key="8">
    <source>
        <dbReference type="ARBA" id="ARBA00023136"/>
    </source>
</evidence>
<dbReference type="Proteomes" id="UP000284375">
    <property type="component" value="Unassembled WGS sequence"/>
</dbReference>
<comment type="similarity">
    <text evidence="3">Belongs to the peroxisomal membrane protein PXMP2/4 family.</text>
</comment>
<dbReference type="STRING" id="252740.A0A423V872"/>
<evidence type="ECO:0000256" key="2">
    <source>
        <dbReference type="ARBA" id="ARBA00005495"/>
    </source>
</evidence>
<keyword evidence="4 11" id="KW-0812">Transmembrane</keyword>
<feature type="domain" description="CENP-V/GFA" evidence="12">
    <location>
        <begin position="2"/>
        <end position="49"/>
    </location>
</feature>
<dbReference type="GO" id="GO:0016846">
    <property type="term" value="F:carbon-sulfur lyase activity"/>
    <property type="evidence" value="ECO:0007669"/>
    <property type="project" value="InterPro"/>
</dbReference>
<evidence type="ECO:0000313" key="13">
    <source>
        <dbReference type="EMBL" id="ROV87014.1"/>
    </source>
</evidence>
<evidence type="ECO:0000256" key="9">
    <source>
        <dbReference type="ARBA" id="ARBA00023239"/>
    </source>
</evidence>
<dbReference type="SUPFAM" id="SSF51316">
    <property type="entry name" value="Mss4-like"/>
    <property type="match status" value="1"/>
</dbReference>
<dbReference type="OrthoDB" id="406544at2759"/>
<comment type="caution">
    <text evidence="13">The sequence shown here is derived from an EMBL/GenBank/DDBJ whole genome shotgun (WGS) entry which is preliminary data.</text>
</comment>
<evidence type="ECO:0000313" key="14">
    <source>
        <dbReference type="Proteomes" id="UP000284375"/>
    </source>
</evidence>
<name>A0A423V872_CYTCH</name>
<proteinExistence type="inferred from homology"/>
<gene>
    <name evidence="13" type="ORF">VSDG_10067</name>
</gene>
<comment type="subcellular location">
    <subcellularLocation>
        <location evidence="1">Membrane</location>
        <topology evidence="1">Multi-pass membrane protein</topology>
    </subcellularLocation>
</comment>
<keyword evidence="6" id="KW-0862">Zinc</keyword>
<dbReference type="PANTHER" id="PTHR33337">
    <property type="entry name" value="GFA DOMAIN-CONTAINING PROTEIN"/>
    <property type="match status" value="1"/>
</dbReference>
<keyword evidence="5" id="KW-0479">Metal-binding</keyword>
<feature type="transmembrane region" description="Helical" evidence="11">
    <location>
        <begin position="308"/>
        <end position="327"/>
    </location>
</feature>
<feature type="region of interest" description="Disordered" evidence="10">
    <location>
        <begin position="58"/>
        <end position="86"/>
    </location>
</feature>
<evidence type="ECO:0000256" key="11">
    <source>
        <dbReference type="SAM" id="Phobius"/>
    </source>
</evidence>
<dbReference type="Pfam" id="PF04117">
    <property type="entry name" value="Mpv17_PMP22"/>
    <property type="match status" value="1"/>
</dbReference>
<evidence type="ECO:0000256" key="7">
    <source>
        <dbReference type="ARBA" id="ARBA00022989"/>
    </source>
</evidence>
<evidence type="ECO:0000256" key="10">
    <source>
        <dbReference type="SAM" id="MobiDB-lite"/>
    </source>
</evidence>
<dbReference type="InterPro" id="IPR007248">
    <property type="entry name" value="Mpv17_PMP22"/>
</dbReference>
<keyword evidence="8 11" id="KW-0472">Membrane</keyword>
<keyword evidence="14" id="KW-1185">Reference proteome</keyword>
<dbReference type="GO" id="GO:0016020">
    <property type="term" value="C:membrane"/>
    <property type="evidence" value="ECO:0007669"/>
    <property type="project" value="UniProtKB-SubCell"/>
</dbReference>
<dbReference type="AlphaFoldDB" id="A0A423V872"/>
<accession>A0A423V872</accession>
<protein>
    <recommendedName>
        <fullName evidence="12">CENP-V/GFA domain-containing protein</fullName>
    </recommendedName>
</protein>
<evidence type="ECO:0000256" key="5">
    <source>
        <dbReference type="ARBA" id="ARBA00022723"/>
    </source>
</evidence>
<dbReference type="Gene3D" id="3.90.1590.10">
    <property type="entry name" value="glutathione-dependent formaldehyde- activating enzyme (gfa)"/>
    <property type="match status" value="1"/>
</dbReference>
<evidence type="ECO:0000256" key="6">
    <source>
        <dbReference type="ARBA" id="ARBA00022833"/>
    </source>
</evidence>
<dbReference type="InterPro" id="IPR006913">
    <property type="entry name" value="CENP-V/GFA"/>
</dbReference>
<evidence type="ECO:0000256" key="3">
    <source>
        <dbReference type="ARBA" id="ARBA00006824"/>
    </source>
</evidence>
<dbReference type="EMBL" id="LJZO01000098">
    <property type="protein sequence ID" value="ROV87014.1"/>
    <property type="molecule type" value="Genomic_DNA"/>
</dbReference>